<dbReference type="EMBL" id="CP016268">
    <property type="protein sequence ID" value="ANO51641.1"/>
    <property type="molecule type" value="Genomic_DNA"/>
</dbReference>
<dbReference type="GO" id="GO:0005737">
    <property type="term" value="C:cytoplasm"/>
    <property type="evidence" value="ECO:0007669"/>
    <property type="project" value="UniProtKB-SubCell"/>
</dbReference>
<protein>
    <recommendedName>
        <fullName evidence="3">tRNA threonylcarbamoyladenosine biosynthesis protein TsaE</fullName>
    </recommendedName>
    <alternativeName>
        <fullName evidence="10">t(6)A37 threonylcarbamoyladenosine biosynthesis protein TsaE</fullName>
    </alternativeName>
</protein>
<dbReference type="SUPFAM" id="SSF52540">
    <property type="entry name" value="P-loop containing nucleoside triphosphate hydrolases"/>
    <property type="match status" value="1"/>
</dbReference>
<evidence type="ECO:0000256" key="7">
    <source>
        <dbReference type="ARBA" id="ARBA00022741"/>
    </source>
</evidence>
<evidence type="ECO:0000256" key="10">
    <source>
        <dbReference type="ARBA" id="ARBA00032441"/>
    </source>
</evidence>
<dbReference type="PANTHER" id="PTHR33540:SF2">
    <property type="entry name" value="TRNA THREONYLCARBAMOYLADENOSINE BIOSYNTHESIS PROTEIN TSAE"/>
    <property type="match status" value="1"/>
</dbReference>
<evidence type="ECO:0000256" key="5">
    <source>
        <dbReference type="ARBA" id="ARBA00022694"/>
    </source>
</evidence>
<name>A0A193LGQ2_9GAMM</name>
<evidence type="ECO:0000313" key="11">
    <source>
        <dbReference type="EMBL" id="ANO51641.1"/>
    </source>
</evidence>
<evidence type="ECO:0000313" key="12">
    <source>
        <dbReference type="Proteomes" id="UP000092695"/>
    </source>
</evidence>
<dbReference type="GO" id="GO:0016740">
    <property type="term" value="F:transferase activity"/>
    <property type="evidence" value="ECO:0007669"/>
    <property type="project" value="UniProtKB-KW"/>
</dbReference>
<comment type="subcellular location">
    <subcellularLocation>
        <location evidence="1">Cytoplasm</location>
    </subcellularLocation>
</comment>
<keyword evidence="9" id="KW-0460">Magnesium</keyword>
<evidence type="ECO:0000256" key="8">
    <source>
        <dbReference type="ARBA" id="ARBA00022840"/>
    </source>
</evidence>
<dbReference type="KEGG" id="woc:BA177_10880"/>
<evidence type="ECO:0000256" key="6">
    <source>
        <dbReference type="ARBA" id="ARBA00022723"/>
    </source>
</evidence>
<dbReference type="Pfam" id="PF02367">
    <property type="entry name" value="TsaE"/>
    <property type="match status" value="1"/>
</dbReference>
<dbReference type="OrthoDB" id="9800307at2"/>
<proteinExistence type="inferred from homology"/>
<organism evidence="11 12">
    <name type="scientific">Woeseia oceani</name>
    <dbReference type="NCBI Taxonomy" id="1548547"/>
    <lineage>
        <taxon>Bacteria</taxon>
        <taxon>Pseudomonadati</taxon>
        <taxon>Pseudomonadota</taxon>
        <taxon>Gammaproteobacteria</taxon>
        <taxon>Woeseiales</taxon>
        <taxon>Woeseiaceae</taxon>
        <taxon>Woeseia</taxon>
    </lineage>
</organism>
<keyword evidence="5" id="KW-0819">tRNA processing</keyword>
<evidence type="ECO:0000256" key="1">
    <source>
        <dbReference type="ARBA" id="ARBA00004496"/>
    </source>
</evidence>
<keyword evidence="6" id="KW-0479">Metal-binding</keyword>
<accession>A0A193LGQ2</accession>
<dbReference type="GO" id="GO:0046872">
    <property type="term" value="F:metal ion binding"/>
    <property type="evidence" value="ECO:0007669"/>
    <property type="project" value="UniProtKB-KW"/>
</dbReference>
<dbReference type="Proteomes" id="UP000092695">
    <property type="component" value="Chromosome"/>
</dbReference>
<dbReference type="RefSeq" id="WP_068616181.1">
    <property type="nucleotide sequence ID" value="NZ_CP016268.1"/>
</dbReference>
<reference evidence="11 12" key="1">
    <citation type="submission" date="2016-06" db="EMBL/GenBank/DDBJ databases">
        <title>Complete genome sequence of a deep-branching marine Gamma Proteobacterium Woeseia oceani type strain XK5.</title>
        <authorList>
            <person name="Mu D."/>
            <person name="Du Z."/>
        </authorList>
    </citation>
    <scope>NUCLEOTIDE SEQUENCE [LARGE SCALE GENOMIC DNA]</scope>
    <source>
        <strain evidence="11 12">XK5</strain>
    </source>
</reference>
<dbReference type="Gene3D" id="3.40.50.300">
    <property type="entry name" value="P-loop containing nucleotide triphosphate hydrolases"/>
    <property type="match status" value="1"/>
</dbReference>
<dbReference type="PANTHER" id="PTHR33540">
    <property type="entry name" value="TRNA THREONYLCARBAMOYLADENOSINE BIOSYNTHESIS PROTEIN TSAE"/>
    <property type="match status" value="1"/>
</dbReference>
<dbReference type="AlphaFoldDB" id="A0A193LGQ2"/>
<evidence type="ECO:0000256" key="3">
    <source>
        <dbReference type="ARBA" id="ARBA00019010"/>
    </source>
</evidence>
<gene>
    <name evidence="11" type="ORF">BA177_10880</name>
</gene>
<keyword evidence="4" id="KW-0963">Cytoplasm</keyword>
<keyword evidence="11" id="KW-0808">Transferase</keyword>
<dbReference type="STRING" id="1548547.BA177_10880"/>
<dbReference type="InterPro" id="IPR003442">
    <property type="entry name" value="T6A_TsaE"/>
</dbReference>
<sequence>MAQSVTRTVQLADEAASIALGTRLASHLPAELAGWMILLQGDLGAGKSTVARALLRGLGQTGPVPSPTYTLIEPYELPAGRVYHVDLYRIAGADELEFLGWEELDDGLRLVEWPERVPALFKTADICLQLAYTETGRRAVLRAYSERGAAWLATLPL</sequence>
<keyword evidence="12" id="KW-1185">Reference proteome</keyword>
<dbReference type="NCBIfam" id="TIGR00150">
    <property type="entry name" value="T6A_YjeE"/>
    <property type="match status" value="1"/>
</dbReference>
<evidence type="ECO:0000256" key="4">
    <source>
        <dbReference type="ARBA" id="ARBA00022490"/>
    </source>
</evidence>
<comment type="similarity">
    <text evidence="2">Belongs to the TsaE family.</text>
</comment>
<keyword evidence="7" id="KW-0547">Nucleotide-binding</keyword>
<dbReference type="GO" id="GO:0005524">
    <property type="term" value="F:ATP binding"/>
    <property type="evidence" value="ECO:0007669"/>
    <property type="project" value="UniProtKB-KW"/>
</dbReference>
<keyword evidence="8" id="KW-0067">ATP-binding</keyword>
<evidence type="ECO:0000256" key="2">
    <source>
        <dbReference type="ARBA" id="ARBA00007599"/>
    </source>
</evidence>
<dbReference type="GO" id="GO:0002949">
    <property type="term" value="P:tRNA threonylcarbamoyladenosine modification"/>
    <property type="evidence" value="ECO:0007669"/>
    <property type="project" value="InterPro"/>
</dbReference>
<evidence type="ECO:0000256" key="9">
    <source>
        <dbReference type="ARBA" id="ARBA00022842"/>
    </source>
</evidence>
<dbReference type="InterPro" id="IPR027417">
    <property type="entry name" value="P-loop_NTPase"/>
</dbReference>